<dbReference type="GeneID" id="105444158"/>
<dbReference type="PANTHER" id="PTHR21377:SF0">
    <property type="entry name" value="PROTEIN FAM210B, MITOCHONDRIAL"/>
    <property type="match status" value="1"/>
</dbReference>
<keyword evidence="4" id="KW-1185">Reference proteome</keyword>
<evidence type="ECO:0000259" key="2">
    <source>
        <dbReference type="Pfam" id="PF06916"/>
    </source>
</evidence>
<name>A0A7M7N4U1_STRPU</name>
<keyword evidence="1" id="KW-0812">Transmembrane</keyword>
<sequence>MQRMSHFIQGHQRVILELKQNDVQKSLMQALKQIAQKRAAAAATAVGNTTQIHNHRNDVAQGVQRQVHTGWKCHSSGGSRFGEAYEPWSDDMACILQGSCLPGSTRYCRTLSMFTKMDLKDIMQATTIDSFPDGKRHFHTSTAAMLPLWSPTAHDSRKTTLITSLETMTRYSTDNAQQDKAEPEADKGQVSQRQRLKMAVRDYGSTVIVFHVCISLMSLGGFYLAVSSGIDVKSLLSTLGFSADIIQSKLAAGTSTFVMSYAVHKVFAPVRIGITLTCTPFIVRYFRGIGLLKRSLPTK</sequence>
<proteinExistence type="predicted"/>
<dbReference type="RefSeq" id="XP_030831267.1">
    <property type="nucleotide sequence ID" value="XM_030975407.1"/>
</dbReference>
<reference evidence="3" key="2">
    <citation type="submission" date="2021-01" db="UniProtKB">
        <authorList>
            <consortium name="EnsemblMetazoa"/>
        </authorList>
    </citation>
    <scope>IDENTIFICATION</scope>
</reference>
<dbReference type="Pfam" id="PF06916">
    <property type="entry name" value="FAM210A-B_dom"/>
    <property type="match status" value="1"/>
</dbReference>
<feature type="domain" description="DUF1279" evidence="2">
    <location>
        <begin position="194"/>
        <end position="281"/>
    </location>
</feature>
<dbReference type="KEGG" id="spu:105444158"/>
<evidence type="ECO:0000256" key="1">
    <source>
        <dbReference type="SAM" id="Phobius"/>
    </source>
</evidence>
<dbReference type="PANTHER" id="PTHR21377">
    <property type="entry name" value="PROTEIN FAM210B, MITOCHONDRIAL"/>
    <property type="match status" value="1"/>
</dbReference>
<dbReference type="EnsemblMetazoa" id="XM_030975407">
    <property type="protein sequence ID" value="XP_030831267"/>
    <property type="gene ID" value="LOC105444158"/>
</dbReference>
<accession>A0A7M7N4U1</accession>
<feature type="transmembrane region" description="Helical" evidence="1">
    <location>
        <begin position="203"/>
        <end position="226"/>
    </location>
</feature>
<protein>
    <recommendedName>
        <fullName evidence="2">DUF1279 domain-containing protein</fullName>
    </recommendedName>
</protein>
<dbReference type="OrthoDB" id="426386at2759"/>
<keyword evidence="1" id="KW-1133">Transmembrane helix</keyword>
<reference evidence="4" key="1">
    <citation type="submission" date="2015-02" db="EMBL/GenBank/DDBJ databases">
        <title>Genome sequencing for Strongylocentrotus purpuratus.</title>
        <authorList>
            <person name="Murali S."/>
            <person name="Liu Y."/>
            <person name="Vee V."/>
            <person name="English A."/>
            <person name="Wang M."/>
            <person name="Skinner E."/>
            <person name="Han Y."/>
            <person name="Muzny D.M."/>
            <person name="Worley K.C."/>
            <person name="Gibbs R.A."/>
        </authorList>
    </citation>
    <scope>NUCLEOTIDE SEQUENCE</scope>
</reference>
<feature type="transmembrane region" description="Helical" evidence="1">
    <location>
        <begin position="266"/>
        <end position="286"/>
    </location>
</feature>
<dbReference type="AlphaFoldDB" id="A0A7M7N4U1"/>
<organism evidence="3 4">
    <name type="scientific">Strongylocentrotus purpuratus</name>
    <name type="common">Purple sea urchin</name>
    <dbReference type="NCBI Taxonomy" id="7668"/>
    <lineage>
        <taxon>Eukaryota</taxon>
        <taxon>Metazoa</taxon>
        <taxon>Echinodermata</taxon>
        <taxon>Eleutherozoa</taxon>
        <taxon>Echinozoa</taxon>
        <taxon>Echinoidea</taxon>
        <taxon>Euechinoidea</taxon>
        <taxon>Echinacea</taxon>
        <taxon>Camarodonta</taxon>
        <taxon>Echinidea</taxon>
        <taxon>Strongylocentrotidae</taxon>
        <taxon>Strongylocentrotus</taxon>
    </lineage>
</organism>
<dbReference type="InterPro" id="IPR009688">
    <property type="entry name" value="FAM210A/B-like_dom"/>
</dbReference>
<dbReference type="Proteomes" id="UP000007110">
    <property type="component" value="Unassembled WGS sequence"/>
</dbReference>
<evidence type="ECO:0000313" key="3">
    <source>
        <dbReference type="EnsemblMetazoa" id="XP_030831267"/>
    </source>
</evidence>
<dbReference type="InParanoid" id="A0A7M7N4U1"/>
<dbReference type="InterPro" id="IPR045866">
    <property type="entry name" value="FAM210A/B-like"/>
</dbReference>
<dbReference type="GO" id="GO:0005739">
    <property type="term" value="C:mitochondrion"/>
    <property type="evidence" value="ECO:0000318"/>
    <property type="project" value="GO_Central"/>
</dbReference>
<keyword evidence="1" id="KW-0472">Membrane</keyword>
<evidence type="ECO:0000313" key="4">
    <source>
        <dbReference type="Proteomes" id="UP000007110"/>
    </source>
</evidence>
<dbReference type="OMA" id="CRTKSMF"/>